<dbReference type="InterPro" id="IPR049278">
    <property type="entry name" value="MS_channel_C"/>
</dbReference>
<dbReference type="Gene3D" id="3.30.70.100">
    <property type="match status" value="1"/>
</dbReference>
<protein>
    <submittedName>
        <fullName evidence="11">MscS Mechanosensitive ion channel</fullName>
    </submittedName>
</protein>
<dbReference type="InterPro" id="IPR011014">
    <property type="entry name" value="MscS_channel_TM-2"/>
</dbReference>
<dbReference type="PATRIC" id="fig|768671.3.peg.4620"/>
<accession>F9UHH8</accession>
<evidence type="ECO:0000259" key="10">
    <source>
        <dbReference type="Pfam" id="PF21082"/>
    </source>
</evidence>
<evidence type="ECO:0000256" key="4">
    <source>
        <dbReference type="ARBA" id="ARBA00022692"/>
    </source>
</evidence>
<dbReference type="GO" id="GO:0005886">
    <property type="term" value="C:plasma membrane"/>
    <property type="evidence" value="ECO:0007669"/>
    <property type="project" value="UniProtKB-SubCell"/>
</dbReference>
<evidence type="ECO:0000313" key="12">
    <source>
        <dbReference type="Proteomes" id="UP000005459"/>
    </source>
</evidence>
<dbReference type="eggNOG" id="COG3264">
    <property type="taxonomic scope" value="Bacteria"/>
</dbReference>
<comment type="similarity">
    <text evidence="2">Belongs to the MscS (TC 1.A.23) family.</text>
</comment>
<organism evidence="11 12">
    <name type="scientific">Thiocapsa marina 5811</name>
    <dbReference type="NCBI Taxonomy" id="768671"/>
    <lineage>
        <taxon>Bacteria</taxon>
        <taxon>Pseudomonadati</taxon>
        <taxon>Pseudomonadota</taxon>
        <taxon>Gammaproteobacteria</taxon>
        <taxon>Chromatiales</taxon>
        <taxon>Chromatiaceae</taxon>
        <taxon>Thiocapsa</taxon>
    </lineage>
</organism>
<dbReference type="PANTHER" id="PTHR43634">
    <property type="entry name" value="OW CONDUCTANCE MECHANOSENSITIVE CHANNEL"/>
    <property type="match status" value="1"/>
</dbReference>
<dbReference type="SUPFAM" id="SSF82689">
    <property type="entry name" value="Mechanosensitive channel protein MscS (YggB), C-terminal domain"/>
    <property type="match status" value="1"/>
</dbReference>
<dbReference type="SUPFAM" id="SSF82861">
    <property type="entry name" value="Mechanosensitive channel protein MscS (YggB), transmembrane region"/>
    <property type="match status" value="1"/>
</dbReference>
<keyword evidence="6 7" id="KW-0472">Membrane</keyword>
<dbReference type="InterPro" id="IPR010920">
    <property type="entry name" value="LSM_dom_sf"/>
</dbReference>
<evidence type="ECO:0000256" key="7">
    <source>
        <dbReference type="SAM" id="Phobius"/>
    </source>
</evidence>
<keyword evidence="8" id="KW-0732">Signal</keyword>
<dbReference type="Pfam" id="PF00924">
    <property type="entry name" value="MS_channel_2nd"/>
    <property type="match status" value="1"/>
</dbReference>
<dbReference type="InterPro" id="IPR006685">
    <property type="entry name" value="MscS_channel_2nd"/>
</dbReference>
<feature type="transmembrane region" description="Helical" evidence="7">
    <location>
        <begin position="350"/>
        <end position="372"/>
    </location>
</feature>
<dbReference type="InterPro" id="IPR045042">
    <property type="entry name" value="YnaI-like"/>
</dbReference>
<feature type="transmembrane region" description="Helical" evidence="7">
    <location>
        <begin position="252"/>
        <end position="270"/>
    </location>
</feature>
<dbReference type="PANTHER" id="PTHR43634:SF2">
    <property type="entry name" value="LOW CONDUCTANCE MECHANOSENSITIVE CHANNEL YNAI"/>
    <property type="match status" value="1"/>
</dbReference>
<dbReference type="RefSeq" id="WP_007195253.1">
    <property type="nucleotide sequence ID" value="NZ_AFWV01000019.1"/>
</dbReference>
<dbReference type="EMBL" id="AFWV01000019">
    <property type="protein sequence ID" value="EGV16287.1"/>
    <property type="molecule type" value="Genomic_DNA"/>
</dbReference>
<gene>
    <name evidence="11" type="ORF">ThimaDRAFT_4381</name>
</gene>
<feature type="domain" description="Mechanosensitive ion channel MscS" evidence="9">
    <location>
        <begin position="375"/>
        <end position="439"/>
    </location>
</feature>
<evidence type="ECO:0000256" key="8">
    <source>
        <dbReference type="SAM" id="SignalP"/>
    </source>
</evidence>
<keyword evidence="5 7" id="KW-1133">Transmembrane helix</keyword>
<feature type="domain" description="Mechanosensitive ion channel MscS C-terminal" evidence="10">
    <location>
        <begin position="448"/>
        <end position="534"/>
    </location>
</feature>
<proteinExistence type="inferred from homology"/>
<dbReference type="Gene3D" id="1.10.287.1260">
    <property type="match status" value="1"/>
</dbReference>
<evidence type="ECO:0000256" key="1">
    <source>
        <dbReference type="ARBA" id="ARBA00004651"/>
    </source>
</evidence>
<dbReference type="InterPro" id="IPR011066">
    <property type="entry name" value="MscS_channel_C_sf"/>
</dbReference>
<evidence type="ECO:0000256" key="6">
    <source>
        <dbReference type="ARBA" id="ARBA00023136"/>
    </source>
</evidence>
<evidence type="ECO:0000256" key="5">
    <source>
        <dbReference type="ARBA" id="ARBA00022989"/>
    </source>
</evidence>
<comment type="subcellular location">
    <subcellularLocation>
        <location evidence="1">Cell membrane</location>
        <topology evidence="1">Multi-pass membrane protein</topology>
    </subcellularLocation>
</comment>
<feature type="transmembrane region" description="Helical" evidence="7">
    <location>
        <begin position="286"/>
        <end position="305"/>
    </location>
</feature>
<evidence type="ECO:0000259" key="9">
    <source>
        <dbReference type="Pfam" id="PF00924"/>
    </source>
</evidence>
<name>F9UHH8_9GAMM</name>
<evidence type="ECO:0000256" key="3">
    <source>
        <dbReference type="ARBA" id="ARBA00022475"/>
    </source>
</evidence>
<dbReference type="Pfam" id="PF21082">
    <property type="entry name" value="MS_channel_3rd"/>
    <property type="match status" value="1"/>
</dbReference>
<dbReference type="GO" id="GO:0008381">
    <property type="term" value="F:mechanosensitive monoatomic ion channel activity"/>
    <property type="evidence" value="ECO:0007669"/>
    <property type="project" value="UniProtKB-ARBA"/>
</dbReference>
<feature type="transmembrane region" description="Helical" evidence="7">
    <location>
        <begin position="326"/>
        <end position="344"/>
    </location>
</feature>
<keyword evidence="12" id="KW-1185">Reference proteome</keyword>
<keyword evidence="3" id="KW-1003">Cell membrane</keyword>
<feature type="signal peptide" evidence="8">
    <location>
        <begin position="1"/>
        <end position="17"/>
    </location>
</feature>
<keyword evidence="4 7" id="KW-0812">Transmembrane</keyword>
<feature type="transmembrane region" description="Helical" evidence="7">
    <location>
        <begin position="210"/>
        <end position="231"/>
    </location>
</feature>
<dbReference type="InterPro" id="IPR023408">
    <property type="entry name" value="MscS_beta-dom_sf"/>
</dbReference>
<dbReference type="AlphaFoldDB" id="F9UHH8"/>
<dbReference type="Gene3D" id="2.30.30.60">
    <property type="match status" value="1"/>
</dbReference>
<reference evidence="11 12" key="1">
    <citation type="submission" date="2011-06" db="EMBL/GenBank/DDBJ databases">
        <title>The draft genome of Thiocapsa marina 5811.</title>
        <authorList>
            <consortium name="US DOE Joint Genome Institute (JGI-PGF)"/>
            <person name="Lucas S."/>
            <person name="Han J."/>
            <person name="Cheng J.-F."/>
            <person name="Goodwin L."/>
            <person name="Pitluck S."/>
            <person name="Peters L."/>
            <person name="Land M.L."/>
            <person name="Hauser L."/>
            <person name="Vogl K."/>
            <person name="Liu Z."/>
            <person name="Imhoff J."/>
            <person name="Thiel V."/>
            <person name="Frigaard N.-U."/>
            <person name="Bryant D."/>
            <person name="Woyke T.J."/>
        </authorList>
    </citation>
    <scope>NUCLEOTIDE SEQUENCE [LARGE SCALE GENOMIC DNA]</scope>
    <source>
        <strain evidence="11 12">5811</strain>
    </source>
</reference>
<dbReference type="STRING" id="768671.ThimaDRAFT_4381"/>
<dbReference type="SUPFAM" id="SSF50182">
    <property type="entry name" value="Sm-like ribonucleoproteins"/>
    <property type="match status" value="1"/>
</dbReference>
<sequence length="591" mass="65749">MTVSLILLWLAAAPLFAAPRAIEPLANPLRPPDTSSPQATARSLIVNLEEAYKIAEDPGKSREETLEPLRRAWRTLDLSGVPAEFAADIGLEAALLLKETIDRVGLPPYEEIPDARRVEIDEILKWRIPYTEITIAQVQEGTRTGEWLFSPLTVERAESFFERVSDLPYRAEATPGLYDAYSLTPGPGLSLSWNAGLPAWLGRQVLGQTAWQWIAAVVVLMAGFALGVAGYRAGRRADKRRREQHQISRRGAILALLFGVVLVQGVKYFINEIVNFTGHMLILDKQFFVILEYTLLGWLAVLILTQIPEVVIRSRHLRPRGIDSQLLRLGFKLLAFVAIAALVVDGAQRIGLPAYSVITGLGVGGLAVALAARETLANLLGSLAIMLDRPFRIGDWIKMNDNEGTVEDIGFRSTRIRTFYDSLLSVPNSVTVNAAIDNMGERTYRRVTTKLNIRYDTGPERIEAFLEGIKEIIKANPATRKDYFHVVMHDFGPHGLDVLLYFFLQVPDWSAELVERQRVFLEIMRLADRLGVEFAFPTQTIEVETMPGQPHQARPVQEPTVLSAVARDFGANGSAARPRGLGLFTPPCEER</sequence>
<evidence type="ECO:0000256" key="2">
    <source>
        <dbReference type="ARBA" id="ARBA00008017"/>
    </source>
</evidence>
<dbReference type="Proteomes" id="UP000005459">
    <property type="component" value="Unassembled WGS sequence"/>
</dbReference>
<evidence type="ECO:0000313" key="11">
    <source>
        <dbReference type="EMBL" id="EGV16287.1"/>
    </source>
</evidence>
<feature type="chain" id="PRO_5003387918" evidence="8">
    <location>
        <begin position="18"/>
        <end position="591"/>
    </location>
</feature>